<protein>
    <recommendedName>
        <fullName evidence="4">DUF3311 domain-containing protein</fullName>
    </recommendedName>
</protein>
<evidence type="ECO:0000313" key="3">
    <source>
        <dbReference type="Proteomes" id="UP000001695"/>
    </source>
</evidence>
<feature type="transmembrane region" description="Helical" evidence="1">
    <location>
        <begin position="35"/>
        <end position="54"/>
    </location>
</feature>
<keyword evidence="1" id="KW-1133">Transmembrane helix</keyword>
<gene>
    <name evidence="2" type="ordered locus">Bind_2362</name>
</gene>
<accession>B2IHT1</accession>
<reference evidence="3" key="1">
    <citation type="submission" date="2008-03" db="EMBL/GenBank/DDBJ databases">
        <title>Complete sequence of chromosome of Beijerinckia indica subsp. indica ATCC 9039.</title>
        <authorList>
            <consortium name="US DOE Joint Genome Institute"/>
            <person name="Copeland A."/>
            <person name="Lucas S."/>
            <person name="Lapidus A."/>
            <person name="Glavina del Rio T."/>
            <person name="Dalin E."/>
            <person name="Tice H."/>
            <person name="Bruce D."/>
            <person name="Goodwin L."/>
            <person name="Pitluck S."/>
            <person name="LaButti K."/>
            <person name="Schmutz J."/>
            <person name="Larimer F."/>
            <person name="Land M."/>
            <person name="Hauser L."/>
            <person name="Kyrpides N."/>
            <person name="Mikhailova N."/>
            <person name="Dunfield P.F."/>
            <person name="Dedysh S.N."/>
            <person name="Liesack W."/>
            <person name="Saw J.H."/>
            <person name="Alam M."/>
            <person name="Chen Y."/>
            <person name="Murrell J.C."/>
            <person name="Richardson P."/>
        </authorList>
    </citation>
    <scope>NUCLEOTIDE SEQUENCE [LARGE SCALE GENOMIC DNA]</scope>
    <source>
        <strain evidence="3">ATCC 9039 / DSM 1715 / NCIMB 8712</strain>
    </source>
</reference>
<dbReference type="AlphaFoldDB" id="B2IHT1"/>
<dbReference type="InterPro" id="IPR021741">
    <property type="entry name" value="DUF3311"/>
</dbReference>
<dbReference type="EMBL" id="CP001016">
    <property type="protein sequence ID" value="ACB95974.1"/>
    <property type="molecule type" value="Genomic_DNA"/>
</dbReference>
<proteinExistence type="predicted"/>
<sequence length="65" mass="7770">MLSMKFLIFILLPCFLAISVPLYNRIEPRLFGFPLFYWYLLLLVPLGSLCLYIYDRGRDHDRPSE</sequence>
<name>B2IHT1_BEII9</name>
<keyword evidence="1" id="KW-0472">Membrane</keyword>
<keyword evidence="1" id="KW-0812">Transmembrane</keyword>
<evidence type="ECO:0008006" key="4">
    <source>
        <dbReference type="Google" id="ProtNLM"/>
    </source>
</evidence>
<organism evidence="2 3">
    <name type="scientific">Beijerinckia indica subsp. indica (strain ATCC 9039 / DSM 1715 / NCIMB 8712)</name>
    <dbReference type="NCBI Taxonomy" id="395963"/>
    <lineage>
        <taxon>Bacteria</taxon>
        <taxon>Pseudomonadati</taxon>
        <taxon>Pseudomonadota</taxon>
        <taxon>Alphaproteobacteria</taxon>
        <taxon>Hyphomicrobiales</taxon>
        <taxon>Beijerinckiaceae</taxon>
        <taxon>Beijerinckia</taxon>
    </lineage>
</organism>
<reference evidence="2 3" key="2">
    <citation type="journal article" date="2010" name="J. Bacteriol.">
        <title>Complete genome sequence of Beijerinckia indica subsp. indica.</title>
        <authorList>
            <person name="Tamas I."/>
            <person name="Dedysh S.N."/>
            <person name="Liesack W."/>
            <person name="Stott M.B."/>
            <person name="Alam M."/>
            <person name="Murrell J.C."/>
            <person name="Dunfield P.F."/>
        </authorList>
    </citation>
    <scope>NUCLEOTIDE SEQUENCE [LARGE SCALE GENOMIC DNA]</scope>
    <source>
        <strain evidence="3">ATCC 9039 / DSM 1715 / NCIMB 8712</strain>
    </source>
</reference>
<dbReference type="HOGENOM" id="CLU_183045_1_1_5"/>
<dbReference type="Proteomes" id="UP000001695">
    <property type="component" value="Chromosome"/>
</dbReference>
<dbReference type="KEGG" id="bid:Bind_2362"/>
<evidence type="ECO:0000256" key="1">
    <source>
        <dbReference type="SAM" id="Phobius"/>
    </source>
</evidence>
<evidence type="ECO:0000313" key="2">
    <source>
        <dbReference type="EMBL" id="ACB95974.1"/>
    </source>
</evidence>
<dbReference type="eggNOG" id="ENOG50339QX">
    <property type="taxonomic scope" value="Bacteria"/>
</dbReference>
<keyword evidence="3" id="KW-1185">Reference proteome</keyword>
<dbReference type="Pfam" id="PF11755">
    <property type="entry name" value="DUF3311"/>
    <property type="match status" value="1"/>
</dbReference>